<dbReference type="InterPro" id="IPR011527">
    <property type="entry name" value="ABC1_TM_dom"/>
</dbReference>
<comment type="subcellular location">
    <subcellularLocation>
        <location evidence="1">Cell membrane</location>
        <topology evidence="1">Multi-pass membrane protein</topology>
    </subcellularLocation>
</comment>
<dbReference type="GO" id="GO:0034775">
    <property type="term" value="P:glutathione transmembrane transport"/>
    <property type="evidence" value="ECO:0007669"/>
    <property type="project" value="InterPro"/>
</dbReference>
<dbReference type="GO" id="GO:0005524">
    <property type="term" value="F:ATP binding"/>
    <property type="evidence" value="ECO:0007669"/>
    <property type="project" value="UniProtKB-KW"/>
</dbReference>
<dbReference type="PROSITE" id="PS00211">
    <property type="entry name" value="ABC_TRANSPORTER_1"/>
    <property type="match status" value="1"/>
</dbReference>
<feature type="transmembrane region" description="Helical" evidence="7">
    <location>
        <begin position="66"/>
        <end position="83"/>
    </location>
</feature>
<sequence length="553" mass="60297">MGHKEEKTRSSFRVMAGLIGMVKPLLGLMALAVLMGCVGNLAATFLTVFGGYGLMSAAGLYDGQPFYMIAAALIIFAVFRGILRYAEQSCNHYIAFKLLARIRHKVFASLRRLAPAKLDGTGKGNLISIITSDIELLEVFYAHTISPAAIAVITSVFMTIFIGLQHPAAGALALVSYVAVGGVIPLLNGKKGKESGQKYRDSFGELNTAVLDNLYGLEELLQYGQTGKRMEKMAEQTEELEKTSNGLKKDENVQRISTDTVILAAGILMLVLCGVLNRGGEMEFHQGVTAVIAMMSSFGPTAALSALSNNLNHTLASGNRVLNILEEKPAVEDVIAGAELEEGAVGCRDISFRYQEEQDGVLENFNADFEPGKIHGIFGKSGCGKSTLLKLMMRFYETDQGKITYGTENVNNIRTDSLRCGMSYVTQETFLFHDTIENNIKIADENATRQEVEEAAKKASIHEFIMSLPHGYDSRLTELGDCISGGEKQRIGIARAFLHKSRMILLDEPTSNIDSLNEGIILKSLKKEKEGKTILLVSHRKSTMGIADKVVQM</sequence>
<evidence type="ECO:0000256" key="5">
    <source>
        <dbReference type="ARBA" id="ARBA00022989"/>
    </source>
</evidence>
<feature type="transmembrane region" description="Helical" evidence="7">
    <location>
        <begin position="168"/>
        <end position="188"/>
    </location>
</feature>
<dbReference type="Gene3D" id="3.40.50.300">
    <property type="entry name" value="P-loop containing nucleotide triphosphate hydrolases"/>
    <property type="match status" value="1"/>
</dbReference>
<dbReference type="Gene3D" id="1.20.1560.10">
    <property type="entry name" value="ABC transporter type 1, transmembrane domain"/>
    <property type="match status" value="1"/>
</dbReference>
<feature type="transmembrane region" description="Helical" evidence="7">
    <location>
        <begin position="139"/>
        <end position="162"/>
    </location>
</feature>
<reference evidence="10 11" key="1">
    <citation type="submission" date="2018-08" db="EMBL/GenBank/DDBJ databases">
        <title>A genome reference for cultivated species of the human gut microbiota.</title>
        <authorList>
            <person name="Zou Y."/>
            <person name="Xue W."/>
            <person name="Luo G."/>
        </authorList>
    </citation>
    <scope>NUCLEOTIDE SEQUENCE [LARGE SCALE GENOMIC DNA]</scope>
    <source>
        <strain evidence="10 11">AF19-21</strain>
    </source>
</reference>
<dbReference type="NCBIfam" id="TIGR02868">
    <property type="entry name" value="CydC"/>
    <property type="match status" value="1"/>
</dbReference>
<dbReference type="InterPro" id="IPR003593">
    <property type="entry name" value="AAA+_ATPase"/>
</dbReference>
<dbReference type="InterPro" id="IPR027417">
    <property type="entry name" value="P-loop_NTPase"/>
</dbReference>
<dbReference type="AlphaFoldDB" id="A0A3E2X0A3"/>
<dbReference type="Proteomes" id="UP000261111">
    <property type="component" value="Unassembled WGS sequence"/>
</dbReference>
<dbReference type="GO" id="GO:0015421">
    <property type="term" value="F:ABC-type oligopeptide transporter activity"/>
    <property type="evidence" value="ECO:0007669"/>
    <property type="project" value="TreeGrafter"/>
</dbReference>
<dbReference type="SUPFAM" id="SSF52540">
    <property type="entry name" value="P-loop containing nucleoside triphosphate hydrolases"/>
    <property type="match status" value="1"/>
</dbReference>
<evidence type="ECO:0000259" key="8">
    <source>
        <dbReference type="PROSITE" id="PS50893"/>
    </source>
</evidence>
<dbReference type="Pfam" id="PF00005">
    <property type="entry name" value="ABC_tran"/>
    <property type="match status" value="1"/>
</dbReference>
<evidence type="ECO:0000256" key="4">
    <source>
        <dbReference type="ARBA" id="ARBA00022840"/>
    </source>
</evidence>
<dbReference type="GO" id="GO:0005886">
    <property type="term" value="C:plasma membrane"/>
    <property type="evidence" value="ECO:0007669"/>
    <property type="project" value="UniProtKB-SubCell"/>
</dbReference>
<evidence type="ECO:0000313" key="11">
    <source>
        <dbReference type="Proteomes" id="UP000261111"/>
    </source>
</evidence>
<dbReference type="GO" id="GO:0045454">
    <property type="term" value="P:cell redox homeostasis"/>
    <property type="evidence" value="ECO:0007669"/>
    <property type="project" value="InterPro"/>
</dbReference>
<dbReference type="PANTHER" id="PTHR43394:SF1">
    <property type="entry name" value="ATP-BINDING CASSETTE SUB-FAMILY B MEMBER 10, MITOCHONDRIAL"/>
    <property type="match status" value="1"/>
</dbReference>
<dbReference type="InterPro" id="IPR017871">
    <property type="entry name" value="ABC_transporter-like_CS"/>
</dbReference>
<evidence type="ECO:0000256" key="2">
    <source>
        <dbReference type="ARBA" id="ARBA00022692"/>
    </source>
</evidence>
<feature type="transmembrane region" description="Helical" evidence="7">
    <location>
        <begin position="21"/>
        <end position="46"/>
    </location>
</feature>
<protein>
    <submittedName>
        <fullName evidence="10">Thiol reductant ABC exporter subunit CydC</fullName>
    </submittedName>
</protein>
<evidence type="ECO:0000256" key="7">
    <source>
        <dbReference type="SAM" id="Phobius"/>
    </source>
</evidence>
<evidence type="ECO:0000313" key="10">
    <source>
        <dbReference type="EMBL" id="RGC33691.1"/>
    </source>
</evidence>
<evidence type="ECO:0000256" key="1">
    <source>
        <dbReference type="ARBA" id="ARBA00004651"/>
    </source>
</evidence>
<dbReference type="RefSeq" id="WP_025655379.1">
    <property type="nucleotide sequence ID" value="NZ_QVIA01000005.1"/>
</dbReference>
<name>A0A3E2X0A3_9FIRM</name>
<keyword evidence="5 7" id="KW-1133">Transmembrane helix</keyword>
<feature type="transmembrane region" description="Helical" evidence="7">
    <location>
        <begin position="256"/>
        <end position="277"/>
    </location>
</feature>
<gene>
    <name evidence="10" type="primary">cydC</name>
    <name evidence="10" type="ORF">DWX41_05825</name>
</gene>
<evidence type="ECO:0000256" key="3">
    <source>
        <dbReference type="ARBA" id="ARBA00022741"/>
    </source>
</evidence>
<dbReference type="SUPFAM" id="SSF90123">
    <property type="entry name" value="ABC transporter transmembrane region"/>
    <property type="match status" value="1"/>
</dbReference>
<dbReference type="InterPro" id="IPR014223">
    <property type="entry name" value="ABC_CydC/D"/>
</dbReference>
<organism evidence="10 11">
    <name type="scientific">Hungatella hathewayi</name>
    <dbReference type="NCBI Taxonomy" id="154046"/>
    <lineage>
        <taxon>Bacteria</taxon>
        <taxon>Bacillati</taxon>
        <taxon>Bacillota</taxon>
        <taxon>Clostridia</taxon>
        <taxon>Lachnospirales</taxon>
        <taxon>Lachnospiraceae</taxon>
        <taxon>Hungatella</taxon>
    </lineage>
</organism>
<dbReference type="InterPro" id="IPR003439">
    <property type="entry name" value="ABC_transporter-like_ATP-bd"/>
</dbReference>
<dbReference type="SMART" id="SM00382">
    <property type="entry name" value="AAA"/>
    <property type="match status" value="1"/>
</dbReference>
<dbReference type="PROSITE" id="PS50893">
    <property type="entry name" value="ABC_TRANSPORTER_2"/>
    <property type="match status" value="1"/>
</dbReference>
<evidence type="ECO:0000259" key="9">
    <source>
        <dbReference type="PROSITE" id="PS50929"/>
    </source>
</evidence>
<feature type="domain" description="ABC transporter" evidence="8">
    <location>
        <begin position="345"/>
        <end position="553"/>
    </location>
</feature>
<evidence type="ECO:0000256" key="6">
    <source>
        <dbReference type="ARBA" id="ARBA00023136"/>
    </source>
</evidence>
<dbReference type="GO" id="GO:0016887">
    <property type="term" value="F:ATP hydrolysis activity"/>
    <property type="evidence" value="ECO:0007669"/>
    <property type="project" value="InterPro"/>
</dbReference>
<dbReference type="InterPro" id="IPR039421">
    <property type="entry name" value="Type_1_exporter"/>
</dbReference>
<proteinExistence type="predicted"/>
<dbReference type="PROSITE" id="PS50929">
    <property type="entry name" value="ABC_TM1F"/>
    <property type="match status" value="1"/>
</dbReference>
<keyword evidence="3" id="KW-0547">Nucleotide-binding</keyword>
<comment type="caution">
    <text evidence="10">The sequence shown here is derived from an EMBL/GenBank/DDBJ whole genome shotgun (WGS) entry which is preliminary data.</text>
</comment>
<feature type="domain" description="ABC transmembrane type-1" evidence="9">
    <location>
        <begin position="30"/>
        <end position="313"/>
    </location>
</feature>
<accession>A0A3E2X0A3</accession>
<keyword evidence="2 7" id="KW-0812">Transmembrane</keyword>
<dbReference type="EMBL" id="QVIA01000005">
    <property type="protein sequence ID" value="RGC33691.1"/>
    <property type="molecule type" value="Genomic_DNA"/>
</dbReference>
<dbReference type="PANTHER" id="PTHR43394">
    <property type="entry name" value="ATP-DEPENDENT PERMEASE MDL1, MITOCHONDRIAL"/>
    <property type="match status" value="1"/>
</dbReference>
<dbReference type="InterPro" id="IPR036640">
    <property type="entry name" value="ABC1_TM_sf"/>
</dbReference>
<keyword evidence="6 7" id="KW-0472">Membrane</keyword>
<dbReference type="Pfam" id="PF00664">
    <property type="entry name" value="ABC_membrane"/>
    <property type="match status" value="1"/>
</dbReference>
<keyword evidence="4" id="KW-0067">ATP-binding</keyword>
<dbReference type="GeneID" id="93333414"/>